<name>A0A6N6JCR9_9RHOB</name>
<keyword evidence="5 7" id="KW-0472">Membrane</keyword>
<keyword evidence="2" id="KW-1003">Cell membrane</keyword>
<evidence type="ECO:0000256" key="6">
    <source>
        <dbReference type="SAM" id="MobiDB-lite"/>
    </source>
</evidence>
<feature type="transmembrane region" description="Helical" evidence="7">
    <location>
        <begin position="93"/>
        <end position="116"/>
    </location>
</feature>
<dbReference type="GO" id="GO:0005886">
    <property type="term" value="C:plasma membrane"/>
    <property type="evidence" value="ECO:0007669"/>
    <property type="project" value="UniProtKB-SubCell"/>
</dbReference>
<dbReference type="Proteomes" id="UP000436822">
    <property type="component" value="Unassembled WGS sequence"/>
</dbReference>
<dbReference type="InterPro" id="IPR017039">
    <property type="entry name" value="Virul_fac_BrkB"/>
</dbReference>
<proteinExistence type="predicted"/>
<protein>
    <recommendedName>
        <fullName evidence="10">YihY/virulence factor BrkB family protein</fullName>
    </recommendedName>
</protein>
<dbReference type="EMBL" id="BLJE01000001">
    <property type="protein sequence ID" value="GFE63945.1"/>
    <property type="molecule type" value="Genomic_DNA"/>
</dbReference>
<gene>
    <name evidence="8" type="ORF">KIN_10190</name>
</gene>
<feature type="transmembrane region" description="Helical" evidence="7">
    <location>
        <begin position="209"/>
        <end position="231"/>
    </location>
</feature>
<feature type="transmembrane region" description="Helical" evidence="7">
    <location>
        <begin position="31"/>
        <end position="53"/>
    </location>
</feature>
<dbReference type="RefSeq" id="WP_159804827.1">
    <property type="nucleotide sequence ID" value="NZ_BLJE01000001.1"/>
</dbReference>
<dbReference type="PANTHER" id="PTHR30213">
    <property type="entry name" value="INNER MEMBRANE PROTEIN YHJD"/>
    <property type="match status" value="1"/>
</dbReference>
<dbReference type="Pfam" id="PF03631">
    <property type="entry name" value="Virul_fac_BrkB"/>
    <property type="match status" value="1"/>
</dbReference>
<sequence length="299" mass="32489">MMADWRRVWKVAVAVGDTINEKNLSLIASGIAFFGLLSVFPAIAAMVSLWGLVSDPSELQAQLVEIRSLVPEQAFELIDGQISALILARDETLGWTSAVSLLFALWSARAGVSALMRAMNAIYQVPARGNMRHYADALLLTVLLIAVAFVALASVVIMPVILAIFPIGTWTELAIDGVRWAAAIFVIMAALGVLYRYGPNRQGVRTNWLTPGAVLTLFLWVLSSAAFSIYLSRFGNYNEVYGSIGAVIALLMWFYISAFLVLVGAATNAYLEGQYDPEKPEPAPGQPPQQSSDTVFEQL</sequence>
<evidence type="ECO:0000256" key="3">
    <source>
        <dbReference type="ARBA" id="ARBA00022692"/>
    </source>
</evidence>
<evidence type="ECO:0008006" key="10">
    <source>
        <dbReference type="Google" id="ProtNLM"/>
    </source>
</evidence>
<keyword evidence="3 7" id="KW-0812">Transmembrane</keyword>
<evidence type="ECO:0000313" key="9">
    <source>
        <dbReference type="Proteomes" id="UP000436822"/>
    </source>
</evidence>
<comment type="caution">
    <text evidence="8">The sequence shown here is derived from an EMBL/GenBank/DDBJ whole genome shotgun (WGS) entry which is preliminary data.</text>
</comment>
<evidence type="ECO:0000256" key="5">
    <source>
        <dbReference type="ARBA" id="ARBA00023136"/>
    </source>
</evidence>
<feature type="transmembrane region" description="Helical" evidence="7">
    <location>
        <begin position="137"/>
        <end position="165"/>
    </location>
</feature>
<evidence type="ECO:0000256" key="4">
    <source>
        <dbReference type="ARBA" id="ARBA00022989"/>
    </source>
</evidence>
<dbReference type="OrthoDB" id="9781030at2"/>
<evidence type="ECO:0000256" key="7">
    <source>
        <dbReference type="SAM" id="Phobius"/>
    </source>
</evidence>
<comment type="subcellular location">
    <subcellularLocation>
        <location evidence="1">Cell membrane</location>
        <topology evidence="1">Multi-pass membrane protein</topology>
    </subcellularLocation>
</comment>
<reference evidence="8 9" key="1">
    <citation type="submission" date="2019-12" db="EMBL/GenBank/DDBJ databases">
        <title>Litoreibacter badius sp. nov., a novel bacteriochlorophyll a-containing bacterium in the genus Litoreibacter.</title>
        <authorList>
            <person name="Kanamuro M."/>
            <person name="Takabe Y."/>
            <person name="Mori K."/>
            <person name="Takaichi S."/>
            <person name="Hanada S."/>
        </authorList>
    </citation>
    <scope>NUCLEOTIDE SEQUENCE [LARGE SCALE GENOMIC DNA]</scope>
    <source>
        <strain evidence="8 9">K6</strain>
    </source>
</reference>
<feature type="transmembrane region" description="Helical" evidence="7">
    <location>
        <begin position="177"/>
        <end position="197"/>
    </location>
</feature>
<evidence type="ECO:0000313" key="8">
    <source>
        <dbReference type="EMBL" id="GFE63945.1"/>
    </source>
</evidence>
<dbReference type="NCBIfam" id="TIGR00765">
    <property type="entry name" value="yihY_not_rbn"/>
    <property type="match status" value="1"/>
</dbReference>
<keyword evidence="4 7" id="KW-1133">Transmembrane helix</keyword>
<dbReference type="AlphaFoldDB" id="A0A6N6JCR9"/>
<dbReference type="PIRSF" id="PIRSF035875">
    <property type="entry name" value="RNase_BN"/>
    <property type="match status" value="1"/>
</dbReference>
<accession>A0A6N6JCR9</accession>
<evidence type="ECO:0000256" key="1">
    <source>
        <dbReference type="ARBA" id="ARBA00004651"/>
    </source>
</evidence>
<dbReference type="PANTHER" id="PTHR30213:SF0">
    <property type="entry name" value="UPF0761 MEMBRANE PROTEIN YIHY"/>
    <property type="match status" value="1"/>
</dbReference>
<feature type="region of interest" description="Disordered" evidence="6">
    <location>
        <begin position="275"/>
        <end position="299"/>
    </location>
</feature>
<feature type="transmembrane region" description="Helical" evidence="7">
    <location>
        <begin position="243"/>
        <end position="271"/>
    </location>
</feature>
<organism evidence="8 9">
    <name type="scientific">Litoreibacter roseus</name>
    <dbReference type="NCBI Taxonomy" id="2601869"/>
    <lineage>
        <taxon>Bacteria</taxon>
        <taxon>Pseudomonadati</taxon>
        <taxon>Pseudomonadota</taxon>
        <taxon>Alphaproteobacteria</taxon>
        <taxon>Rhodobacterales</taxon>
        <taxon>Roseobacteraceae</taxon>
        <taxon>Litoreibacter</taxon>
    </lineage>
</organism>
<keyword evidence="9" id="KW-1185">Reference proteome</keyword>
<evidence type="ECO:0000256" key="2">
    <source>
        <dbReference type="ARBA" id="ARBA00022475"/>
    </source>
</evidence>